<evidence type="ECO:0000313" key="4">
    <source>
        <dbReference type="EnsemblMetazoa" id="CPIJ014180-PA"/>
    </source>
</evidence>
<name>B0X3I7_CULQU</name>
<keyword evidence="1" id="KW-0732">Signal</keyword>
<dbReference type="STRING" id="7176.B0X3I7"/>
<dbReference type="SUPFAM" id="SSF57625">
    <property type="entry name" value="Invertebrate chitin-binding proteins"/>
    <property type="match status" value="1"/>
</dbReference>
<dbReference type="VEuPathDB" id="VectorBase:CQUJHB003752"/>
<dbReference type="OrthoDB" id="7722579at2759"/>
<feature type="chain" id="PRO_5014567125" description="Chitin-binding type-2 domain-containing protein" evidence="1">
    <location>
        <begin position="23"/>
        <end position="273"/>
    </location>
</feature>
<dbReference type="EMBL" id="DS232315">
    <property type="protein sequence ID" value="EDS39879.1"/>
    <property type="molecule type" value="Genomic_DNA"/>
</dbReference>
<evidence type="ECO:0000313" key="3">
    <source>
        <dbReference type="EMBL" id="EDS39879.1"/>
    </source>
</evidence>
<dbReference type="KEGG" id="cqu:CpipJ_CPIJ014180"/>
<dbReference type="GO" id="GO:0005576">
    <property type="term" value="C:extracellular region"/>
    <property type="evidence" value="ECO:0007669"/>
    <property type="project" value="InterPro"/>
</dbReference>
<dbReference type="PROSITE" id="PS50940">
    <property type="entry name" value="CHIT_BIND_II"/>
    <property type="match status" value="1"/>
</dbReference>
<dbReference type="Pfam" id="PF01607">
    <property type="entry name" value="CBM_14"/>
    <property type="match status" value="1"/>
</dbReference>
<feature type="signal peptide" evidence="1">
    <location>
        <begin position="1"/>
        <end position="22"/>
    </location>
</feature>
<protein>
    <recommendedName>
        <fullName evidence="2">Chitin-binding type-2 domain-containing protein</fullName>
    </recommendedName>
</protein>
<gene>
    <name evidence="4" type="primary">6047110</name>
    <name evidence="3" type="ORF">CpipJ_CPIJ014180</name>
</gene>
<proteinExistence type="predicted"/>
<reference evidence="4" key="2">
    <citation type="submission" date="2020-05" db="UniProtKB">
        <authorList>
            <consortium name="EnsemblMetazoa"/>
        </authorList>
    </citation>
    <scope>IDENTIFICATION</scope>
    <source>
        <strain evidence="4">JHB</strain>
    </source>
</reference>
<keyword evidence="5" id="KW-1185">Reference proteome</keyword>
<dbReference type="SMART" id="SM00494">
    <property type="entry name" value="ChtBD2"/>
    <property type="match status" value="2"/>
</dbReference>
<feature type="domain" description="Chitin-binding type-2" evidence="2">
    <location>
        <begin position="109"/>
        <end position="167"/>
    </location>
</feature>
<dbReference type="HOGENOM" id="CLU_066078_0_0_1"/>
<organism>
    <name type="scientific">Culex quinquefasciatus</name>
    <name type="common">Southern house mosquito</name>
    <name type="synonym">Culex pungens</name>
    <dbReference type="NCBI Taxonomy" id="7176"/>
    <lineage>
        <taxon>Eukaryota</taxon>
        <taxon>Metazoa</taxon>
        <taxon>Ecdysozoa</taxon>
        <taxon>Arthropoda</taxon>
        <taxon>Hexapoda</taxon>
        <taxon>Insecta</taxon>
        <taxon>Pterygota</taxon>
        <taxon>Neoptera</taxon>
        <taxon>Endopterygota</taxon>
        <taxon>Diptera</taxon>
        <taxon>Nematocera</taxon>
        <taxon>Culicoidea</taxon>
        <taxon>Culicidae</taxon>
        <taxon>Culicinae</taxon>
        <taxon>Culicini</taxon>
        <taxon>Culex</taxon>
        <taxon>Culex</taxon>
    </lineage>
</organism>
<dbReference type="InterPro" id="IPR002557">
    <property type="entry name" value="Chitin-bd_dom"/>
</dbReference>
<accession>B0X3I7</accession>
<evidence type="ECO:0000259" key="2">
    <source>
        <dbReference type="PROSITE" id="PS50940"/>
    </source>
</evidence>
<dbReference type="InParanoid" id="B0X3I7"/>
<dbReference type="GO" id="GO:0008061">
    <property type="term" value="F:chitin binding"/>
    <property type="evidence" value="ECO:0007669"/>
    <property type="project" value="InterPro"/>
</dbReference>
<dbReference type="Proteomes" id="UP000002320">
    <property type="component" value="Unassembled WGS sequence"/>
</dbReference>
<evidence type="ECO:0000313" key="5">
    <source>
        <dbReference type="Proteomes" id="UP000002320"/>
    </source>
</evidence>
<dbReference type="EnsemblMetazoa" id="CPIJ014180-RA">
    <property type="protein sequence ID" value="CPIJ014180-PA"/>
    <property type="gene ID" value="CPIJ014180"/>
</dbReference>
<reference evidence="3" key="1">
    <citation type="submission" date="2007-03" db="EMBL/GenBank/DDBJ databases">
        <title>Annotation of Culex pipiens quinquefasciatus.</title>
        <authorList>
            <consortium name="The Broad Institute Genome Sequencing Platform"/>
            <person name="Atkinson P.W."/>
            <person name="Hemingway J."/>
            <person name="Christensen B.M."/>
            <person name="Higgs S."/>
            <person name="Kodira C."/>
            <person name="Hannick L."/>
            <person name="Megy K."/>
            <person name="O'Leary S."/>
            <person name="Pearson M."/>
            <person name="Haas B.J."/>
            <person name="Mauceli E."/>
            <person name="Wortman J.R."/>
            <person name="Lee N.H."/>
            <person name="Guigo R."/>
            <person name="Stanke M."/>
            <person name="Alvarado L."/>
            <person name="Amedeo P."/>
            <person name="Antoine C.H."/>
            <person name="Arensburger P."/>
            <person name="Bidwell S.L."/>
            <person name="Crawford M."/>
            <person name="Camaro F."/>
            <person name="Devon K."/>
            <person name="Engels R."/>
            <person name="Hammond M."/>
            <person name="Howarth C."/>
            <person name="Koehrsen M."/>
            <person name="Lawson D."/>
            <person name="Montgomery P."/>
            <person name="Nene V."/>
            <person name="Nusbaum C."/>
            <person name="Puiu D."/>
            <person name="Romero-Severson J."/>
            <person name="Severson D.W."/>
            <person name="Shumway M."/>
            <person name="Sisk P."/>
            <person name="Stolte C."/>
            <person name="Zeng Q."/>
            <person name="Eisenstadt E."/>
            <person name="Fraser-Liggett C."/>
            <person name="Strausberg R."/>
            <person name="Galagan J."/>
            <person name="Birren B."/>
            <person name="Collins F.H."/>
        </authorList>
    </citation>
    <scope>NUCLEOTIDE SEQUENCE [LARGE SCALE GENOMIC DNA]</scope>
    <source>
        <strain evidence="3">JHB</strain>
    </source>
</reference>
<dbReference type="eggNOG" id="ENOG502SZ8Y">
    <property type="taxonomic scope" value="Eukaryota"/>
</dbReference>
<dbReference type="AlphaFoldDB" id="B0X3I7"/>
<dbReference type="VEuPathDB" id="VectorBase:CPIJ014180"/>
<sequence>MMDRARLALAAALLLQLTYLQAQDPFDVPGTRVSPLARVFTAGDCADGTGKSSVCSSCTAVDVCVAGASIGSASCGTATPYCNEGEVEATCSTTPSSDCGGAAAGQPATITCASLGLLPDPVNCRYYHLCLSVGTAVQSAVYECPPGYAFSVAVLACRSTLYQSCVSVTCNASNTFVYYGSSQRYYAYCAAAATTGAAPTPHIFKCPNRAVFNMNTRSCVYTCFGQGNFVNTNDLNTYYQCYLSNGRMVSQLRRCPVGPSGATTFNQTLGYCT</sequence>
<evidence type="ECO:0000256" key="1">
    <source>
        <dbReference type="SAM" id="SignalP"/>
    </source>
</evidence>
<dbReference type="InterPro" id="IPR036508">
    <property type="entry name" value="Chitin-bd_dom_sf"/>
</dbReference>
<dbReference type="OMA" id="ASDRCGP"/>